<comment type="similarity">
    <text evidence="2 7">Belongs to the major facilitator superfamily. Proton-dependent oligopeptide transporter (POT/PTR) (TC 2.A.17) family.</text>
</comment>
<dbReference type="EMBL" id="KV878212">
    <property type="protein sequence ID" value="OJJ35261.1"/>
    <property type="molecule type" value="Genomic_DNA"/>
</dbReference>
<keyword evidence="10" id="KW-1185">Reference proteome</keyword>
<sequence>MSDPVEPTDLVYVAQAHAPQITAETPAKEKAIDEKTVDDKNEDKDVAVVSSSLPSFYEDGRERPTELEERTLRRVSGKIPWVAYSIAFVELCERFSYYGTTAVFANFIQQPRPDGSSTGAGYGGQSGALGMGQRASTGLITFNTFWCYLMPILGAWIADEYWGRMLTIQVAIGFAMAGHVLLIISALPPVIDNPNGALGCFAVGLVIFGVGVGGFKSNISPLIAEQYKETKLFIKTIPKTGERVIEDPAQTITRIFLYFYFMINVGSLVGSVAMVYAEKYVGFWLAFLLPTIMFAFCPVVLFFCRKKYDVTPPTGSVVAKSFKLWSLALKGRWSWNPVTFVKNCRSSDFWERVKPSNIENKPQWMTFDDQWVDEVSRALKACAVFLWYPLYWLAYGQMTSNLTSQAATMELHGAPNDIINNLDPLALIIFIPIVDQFFYPGLRKLGFNFTPLKKIYAGYIVASLSMVSAAVTQHYIYKKSPCGDHPSSCSEPAPINVWVQTIPYVLIAFSEIFASITGYEYAYTKAPKNMKSLVQSIYLFMNAISSAIQEALTSLSADPLLIWNYGFVAVLAFIGGNLFYMTHYNLDKQEDELNKIEASTYLGRGPQAQNEKTDPEL</sequence>
<evidence type="ECO:0000256" key="8">
    <source>
        <dbReference type="SAM" id="Phobius"/>
    </source>
</evidence>
<evidence type="ECO:0000256" key="4">
    <source>
        <dbReference type="ARBA" id="ARBA00022692"/>
    </source>
</evidence>
<keyword evidence="3 7" id="KW-0813">Transport</keyword>
<feature type="transmembrane region" description="Helical" evidence="8">
    <location>
        <begin position="196"/>
        <end position="215"/>
    </location>
</feature>
<accession>A0A1L9RK35</accession>
<evidence type="ECO:0008006" key="11">
    <source>
        <dbReference type="Google" id="ProtNLM"/>
    </source>
</evidence>
<evidence type="ECO:0000256" key="6">
    <source>
        <dbReference type="ARBA" id="ARBA00023136"/>
    </source>
</evidence>
<gene>
    <name evidence="9" type="ORF">ASPWEDRAFT_51386</name>
</gene>
<dbReference type="AlphaFoldDB" id="A0A1L9RK35"/>
<dbReference type="OrthoDB" id="8904098at2759"/>
<dbReference type="InterPro" id="IPR000109">
    <property type="entry name" value="POT_fam"/>
</dbReference>
<dbReference type="Gene3D" id="1.20.1250.20">
    <property type="entry name" value="MFS general substrate transporter like domains"/>
    <property type="match status" value="1"/>
</dbReference>
<feature type="transmembrane region" description="Helical" evidence="8">
    <location>
        <begin position="255"/>
        <end position="277"/>
    </location>
</feature>
<dbReference type="GO" id="GO:0071916">
    <property type="term" value="F:dipeptide transmembrane transporter activity"/>
    <property type="evidence" value="ECO:0007669"/>
    <property type="project" value="UniProtKB-ARBA"/>
</dbReference>
<proteinExistence type="inferred from homology"/>
<dbReference type="GO" id="GO:0005886">
    <property type="term" value="C:plasma membrane"/>
    <property type="evidence" value="ECO:0007669"/>
    <property type="project" value="UniProtKB-ARBA"/>
</dbReference>
<dbReference type="GeneID" id="63753427"/>
<evidence type="ECO:0000256" key="1">
    <source>
        <dbReference type="ARBA" id="ARBA00004141"/>
    </source>
</evidence>
<organism evidence="9 10">
    <name type="scientific">Aspergillus wentii DTO 134E9</name>
    <dbReference type="NCBI Taxonomy" id="1073089"/>
    <lineage>
        <taxon>Eukaryota</taxon>
        <taxon>Fungi</taxon>
        <taxon>Dikarya</taxon>
        <taxon>Ascomycota</taxon>
        <taxon>Pezizomycotina</taxon>
        <taxon>Eurotiomycetes</taxon>
        <taxon>Eurotiomycetidae</taxon>
        <taxon>Eurotiales</taxon>
        <taxon>Aspergillaceae</taxon>
        <taxon>Aspergillus</taxon>
        <taxon>Aspergillus subgen. Cremei</taxon>
    </lineage>
</organism>
<dbReference type="InterPro" id="IPR036259">
    <property type="entry name" value="MFS_trans_sf"/>
</dbReference>
<dbReference type="PROSITE" id="PS01023">
    <property type="entry name" value="PTR2_2"/>
    <property type="match status" value="1"/>
</dbReference>
<evidence type="ECO:0000256" key="3">
    <source>
        <dbReference type="ARBA" id="ARBA00022448"/>
    </source>
</evidence>
<keyword evidence="6 8" id="KW-0472">Membrane</keyword>
<comment type="subcellular location">
    <subcellularLocation>
        <location evidence="1 7">Membrane</location>
        <topology evidence="1 7">Multi-pass membrane protein</topology>
    </subcellularLocation>
</comment>
<evidence type="ECO:0000313" key="10">
    <source>
        <dbReference type="Proteomes" id="UP000184383"/>
    </source>
</evidence>
<evidence type="ECO:0000256" key="7">
    <source>
        <dbReference type="RuleBase" id="RU003755"/>
    </source>
</evidence>
<feature type="transmembrane region" description="Helical" evidence="8">
    <location>
        <begin position="455"/>
        <end position="477"/>
    </location>
</feature>
<evidence type="ECO:0000313" key="9">
    <source>
        <dbReference type="EMBL" id="OJJ35261.1"/>
    </source>
</evidence>
<dbReference type="FunFam" id="1.20.1250.20:FF:000085">
    <property type="entry name" value="MFS peptide transporter Ptr2"/>
    <property type="match status" value="1"/>
</dbReference>
<dbReference type="PANTHER" id="PTHR11654">
    <property type="entry name" value="OLIGOPEPTIDE TRANSPORTER-RELATED"/>
    <property type="match status" value="1"/>
</dbReference>
<dbReference type="SUPFAM" id="SSF103473">
    <property type="entry name" value="MFS general substrate transporter"/>
    <property type="match status" value="1"/>
</dbReference>
<dbReference type="RefSeq" id="XP_040688937.1">
    <property type="nucleotide sequence ID" value="XM_040837579.1"/>
</dbReference>
<reference evidence="10" key="1">
    <citation type="journal article" date="2017" name="Genome Biol.">
        <title>Comparative genomics reveals high biological diversity and specific adaptations in the industrially and medically important fungal genus Aspergillus.</title>
        <authorList>
            <person name="de Vries R.P."/>
            <person name="Riley R."/>
            <person name="Wiebenga A."/>
            <person name="Aguilar-Osorio G."/>
            <person name="Amillis S."/>
            <person name="Uchima C.A."/>
            <person name="Anderluh G."/>
            <person name="Asadollahi M."/>
            <person name="Askin M."/>
            <person name="Barry K."/>
            <person name="Battaglia E."/>
            <person name="Bayram O."/>
            <person name="Benocci T."/>
            <person name="Braus-Stromeyer S.A."/>
            <person name="Caldana C."/>
            <person name="Canovas D."/>
            <person name="Cerqueira G.C."/>
            <person name="Chen F."/>
            <person name="Chen W."/>
            <person name="Choi C."/>
            <person name="Clum A."/>
            <person name="Dos Santos R.A."/>
            <person name="Damasio A.R."/>
            <person name="Diallinas G."/>
            <person name="Emri T."/>
            <person name="Fekete E."/>
            <person name="Flipphi M."/>
            <person name="Freyberg S."/>
            <person name="Gallo A."/>
            <person name="Gournas C."/>
            <person name="Habgood R."/>
            <person name="Hainaut M."/>
            <person name="Harispe M.L."/>
            <person name="Henrissat B."/>
            <person name="Hilden K.S."/>
            <person name="Hope R."/>
            <person name="Hossain A."/>
            <person name="Karabika E."/>
            <person name="Karaffa L."/>
            <person name="Karanyi Z."/>
            <person name="Krasevec N."/>
            <person name="Kuo A."/>
            <person name="Kusch H."/>
            <person name="LaButti K."/>
            <person name="Lagendijk E.L."/>
            <person name="Lapidus A."/>
            <person name="Levasseur A."/>
            <person name="Lindquist E."/>
            <person name="Lipzen A."/>
            <person name="Logrieco A.F."/>
            <person name="MacCabe A."/>
            <person name="Maekelae M.R."/>
            <person name="Malavazi I."/>
            <person name="Melin P."/>
            <person name="Meyer V."/>
            <person name="Mielnichuk N."/>
            <person name="Miskei M."/>
            <person name="Molnar A.P."/>
            <person name="Mule G."/>
            <person name="Ngan C.Y."/>
            <person name="Orejas M."/>
            <person name="Orosz E."/>
            <person name="Ouedraogo J.P."/>
            <person name="Overkamp K.M."/>
            <person name="Park H.-S."/>
            <person name="Perrone G."/>
            <person name="Piumi F."/>
            <person name="Punt P.J."/>
            <person name="Ram A.F."/>
            <person name="Ramon A."/>
            <person name="Rauscher S."/>
            <person name="Record E."/>
            <person name="Riano-Pachon D.M."/>
            <person name="Robert V."/>
            <person name="Roehrig J."/>
            <person name="Ruller R."/>
            <person name="Salamov A."/>
            <person name="Salih N.S."/>
            <person name="Samson R.A."/>
            <person name="Sandor E."/>
            <person name="Sanguinetti M."/>
            <person name="Schuetze T."/>
            <person name="Sepcic K."/>
            <person name="Shelest E."/>
            <person name="Sherlock G."/>
            <person name="Sophianopoulou V."/>
            <person name="Squina F.M."/>
            <person name="Sun H."/>
            <person name="Susca A."/>
            <person name="Todd R.B."/>
            <person name="Tsang A."/>
            <person name="Unkles S.E."/>
            <person name="van de Wiele N."/>
            <person name="van Rossen-Uffink D."/>
            <person name="Oliveira J.V."/>
            <person name="Vesth T.C."/>
            <person name="Visser J."/>
            <person name="Yu J.-H."/>
            <person name="Zhou M."/>
            <person name="Andersen M.R."/>
            <person name="Archer D.B."/>
            <person name="Baker S.E."/>
            <person name="Benoit I."/>
            <person name="Brakhage A.A."/>
            <person name="Braus G.H."/>
            <person name="Fischer R."/>
            <person name="Frisvad J.C."/>
            <person name="Goldman G.H."/>
            <person name="Houbraken J."/>
            <person name="Oakley B."/>
            <person name="Pocsi I."/>
            <person name="Scazzocchio C."/>
            <person name="Seiboth B."/>
            <person name="vanKuyk P.A."/>
            <person name="Wortman J."/>
            <person name="Dyer P.S."/>
            <person name="Grigoriev I.V."/>
        </authorList>
    </citation>
    <scope>NUCLEOTIDE SEQUENCE [LARGE SCALE GENOMIC DNA]</scope>
    <source>
        <strain evidence="10">DTO 134E9</strain>
    </source>
</reference>
<feature type="transmembrane region" description="Helical" evidence="8">
    <location>
        <begin position="170"/>
        <end position="190"/>
    </location>
</feature>
<feature type="transmembrane region" description="Helical" evidence="8">
    <location>
        <begin position="562"/>
        <end position="580"/>
    </location>
</feature>
<protein>
    <recommendedName>
        <fullName evidence="11">Major facilitator superfamily (MFS) profile domain-containing protein</fullName>
    </recommendedName>
</protein>
<name>A0A1L9RK35_ASPWE</name>
<dbReference type="InterPro" id="IPR018456">
    <property type="entry name" value="PTR2_symporter_CS"/>
</dbReference>
<feature type="transmembrane region" description="Helical" evidence="8">
    <location>
        <begin position="139"/>
        <end position="158"/>
    </location>
</feature>
<keyword evidence="4 7" id="KW-0812">Transmembrane</keyword>
<dbReference type="VEuPathDB" id="FungiDB:ASPWEDRAFT_51386"/>
<evidence type="ECO:0000256" key="2">
    <source>
        <dbReference type="ARBA" id="ARBA00005982"/>
    </source>
</evidence>
<dbReference type="Proteomes" id="UP000184383">
    <property type="component" value="Unassembled WGS sequence"/>
</dbReference>
<feature type="transmembrane region" description="Helical" evidence="8">
    <location>
        <begin position="537"/>
        <end position="556"/>
    </location>
</feature>
<feature type="transmembrane region" description="Helical" evidence="8">
    <location>
        <begin position="283"/>
        <end position="304"/>
    </location>
</feature>
<feature type="transmembrane region" description="Helical" evidence="8">
    <location>
        <begin position="497"/>
        <end position="516"/>
    </location>
</feature>
<evidence type="ECO:0000256" key="5">
    <source>
        <dbReference type="ARBA" id="ARBA00022989"/>
    </source>
</evidence>
<keyword evidence="5 8" id="KW-1133">Transmembrane helix</keyword>
<dbReference type="Pfam" id="PF00854">
    <property type="entry name" value="PTR2"/>
    <property type="match status" value="1"/>
</dbReference>